<evidence type="ECO:0000313" key="2">
    <source>
        <dbReference type="Proteomes" id="UP001732700"/>
    </source>
</evidence>
<reference evidence="1" key="1">
    <citation type="submission" date="2021-05" db="EMBL/GenBank/DDBJ databases">
        <authorList>
            <person name="Scholz U."/>
            <person name="Mascher M."/>
            <person name="Fiebig A."/>
        </authorList>
    </citation>
    <scope>NUCLEOTIDE SEQUENCE [LARGE SCALE GENOMIC DNA]</scope>
</reference>
<reference evidence="1" key="2">
    <citation type="submission" date="2025-09" db="UniProtKB">
        <authorList>
            <consortium name="EnsemblPlants"/>
        </authorList>
    </citation>
    <scope>IDENTIFICATION</scope>
</reference>
<accession>A0ACD5X268</accession>
<keyword evidence="2" id="KW-1185">Reference proteome</keyword>
<sequence length="879" mass="95296">MAQPARPSETKWPNPCAAFRPPPPPLPASRPDATAPRPARPKDAPCPASSGDRGHSGQCKKAPGNVMHKRSGGTYSKPDARVKLIPTEDIITYARHGKTFGRTVGSADLQKRRCRRSVTPPPGSRRVSIARSTLPTQKATAPLSQKSTAPYTHKVATQLTPKPMSPPPPPPPVASCLSAKRFEKAGNRKIVSLKKPSPLCKSVQRAAVPPAVLRKESEMNPISPSSVHVLPEHSIKVPLATKAEPSKSVSTKSNIRNERQINPEASISCNISSGTPAISHTKLYKKPDQSKSTTQAPHVEPSNYFEALQSTQIHTRNEIQTNQEAPISCDMSSGAPPISHTKLYKKPDQLKSVTQAPRVEPSNDFEALPSTQIHTSDEIQTNQEASISCNMSSGAQAILHTELYNKPYQPESITPGPCVELSNNLDAFPSYKSHMSNDRQTNQEVSTSCGMPSGAPLILHTEPRKKTHQADACWKGKFEVTGELTHTCDEIEAHFPLEIFINVYQASKQMPEVLKLEALPLSYLLPKKFKMEPPDAQDIGLCFISSHQRPNRNFDHLLEKLSSHIGLRTDIGTIELLIFSSKLLTEDDQTKDGKLFFCGVFRKHPRKKSGIKVKLTGDEEANGINKCMPMLKTPDANATSHAAPAVSFFTGSCSPVSAGSPCKAAMRAPASGDLILDSPPGDVPPPGFTSVRTGETASSRLVLDSLDDVPPGFTPAHRGLHTSTLFSEKKSAIKFSLNVTRPVKTEDIPPGFSKPIGNANQKEIKHDKVAVEVDDGSEERRIPKTKRLSDILGFSPASSSNNARTSSSQRNCSEVCTSAAAVVPRASKFQETAGPPEVQKLCRKRGQPEPSDPSPAEATKRLKVNGRIALTRSMDRPAL</sequence>
<proteinExistence type="predicted"/>
<evidence type="ECO:0000313" key="1">
    <source>
        <dbReference type="EnsemblPlants" id="AVESA.00010b.r2.4CG1330390.2.CDS"/>
    </source>
</evidence>
<protein>
    <submittedName>
        <fullName evidence="1">Uncharacterized protein</fullName>
    </submittedName>
</protein>
<dbReference type="EnsemblPlants" id="AVESA.00010b.r2.4CG1330390.2">
    <property type="protein sequence ID" value="AVESA.00010b.r2.4CG1330390.2.CDS"/>
    <property type="gene ID" value="AVESA.00010b.r2.4CG1330390"/>
</dbReference>
<organism evidence="1 2">
    <name type="scientific">Avena sativa</name>
    <name type="common">Oat</name>
    <dbReference type="NCBI Taxonomy" id="4498"/>
    <lineage>
        <taxon>Eukaryota</taxon>
        <taxon>Viridiplantae</taxon>
        <taxon>Streptophyta</taxon>
        <taxon>Embryophyta</taxon>
        <taxon>Tracheophyta</taxon>
        <taxon>Spermatophyta</taxon>
        <taxon>Magnoliopsida</taxon>
        <taxon>Liliopsida</taxon>
        <taxon>Poales</taxon>
        <taxon>Poaceae</taxon>
        <taxon>BOP clade</taxon>
        <taxon>Pooideae</taxon>
        <taxon>Poodae</taxon>
        <taxon>Poeae</taxon>
        <taxon>Poeae Chloroplast Group 1 (Aveneae type)</taxon>
        <taxon>Aveninae</taxon>
        <taxon>Avena</taxon>
    </lineage>
</organism>
<dbReference type="Proteomes" id="UP001732700">
    <property type="component" value="Chromosome 4C"/>
</dbReference>
<name>A0ACD5X268_AVESA</name>